<feature type="signal peptide" evidence="1">
    <location>
        <begin position="1"/>
        <end position="22"/>
    </location>
</feature>
<keyword evidence="1" id="KW-0732">Signal</keyword>
<dbReference type="InterPro" id="IPR011047">
    <property type="entry name" value="Quinoprotein_ADH-like_sf"/>
</dbReference>
<sequence>MNRSLLVVLLCFICFIEIPSHAQSVEEEEVTYKDFIIDSENVWLLTTNGILKQVNLNSGQLAKSTTTIDSMVVAITKDRKGAIVIGDTAHYLKQYNKQTNQWHDIGTYAGKLTGIIFDNQNRCLLVTKGGLVDPDKQQTYFPDNSYSGNKSIRFIKKGWVATPAYFIDSHDRLWLGFNYGEWGGDVFAFDANKRRFIQLKKDSIQLGLNPVFGFCEDPSNVYISGGVSHMFMTHGSILKVSDQTINSLLLSRDVETPVNVTTMQPDGTQKEGIMTTWRGGHRIGPVAYNPVDKCLYFFSQLGIHKGELTADLSDIKQWQNILTPELQGSGGQQFAAGPGMNVQKMVVTADGTLFFLADHEGLGIYKNNELRFVK</sequence>
<keyword evidence="3" id="KW-1185">Reference proteome</keyword>
<evidence type="ECO:0000256" key="1">
    <source>
        <dbReference type="SAM" id="SignalP"/>
    </source>
</evidence>
<reference evidence="2 3" key="1">
    <citation type="submission" date="2020-07" db="EMBL/GenBank/DDBJ databases">
        <title>Spirosoma foliorum sp. nov., isolated from the leaves on the Nejang mountain Korea, Republic of.</title>
        <authorList>
            <person name="Ho H."/>
            <person name="Lee Y.-J."/>
            <person name="Nurcahyanto D.-A."/>
            <person name="Kim S.-G."/>
        </authorList>
    </citation>
    <scope>NUCLEOTIDE SEQUENCE [LARGE SCALE GENOMIC DNA]</scope>
    <source>
        <strain evidence="2 3">PL0136</strain>
    </source>
</reference>
<gene>
    <name evidence="2" type="ORF">H3H32_20405</name>
</gene>
<dbReference type="RefSeq" id="WP_182457489.1">
    <property type="nucleotide sequence ID" value="NZ_CP059732.1"/>
</dbReference>
<proteinExistence type="predicted"/>
<protein>
    <submittedName>
        <fullName evidence="2">Uncharacterized protein</fullName>
    </submittedName>
</protein>
<evidence type="ECO:0000313" key="3">
    <source>
        <dbReference type="Proteomes" id="UP000515369"/>
    </source>
</evidence>
<dbReference type="Gene3D" id="2.130.10.10">
    <property type="entry name" value="YVTN repeat-like/Quinoprotein amine dehydrogenase"/>
    <property type="match status" value="1"/>
</dbReference>
<organism evidence="2 3">
    <name type="scientific">Spirosoma foliorum</name>
    <dbReference type="NCBI Taxonomy" id="2710596"/>
    <lineage>
        <taxon>Bacteria</taxon>
        <taxon>Pseudomonadati</taxon>
        <taxon>Bacteroidota</taxon>
        <taxon>Cytophagia</taxon>
        <taxon>Cytophagales</taxon>
        <taxon>Cytophagaceae</taxon>
        <taxon>Spirosoma</taxon>
    </lineage>
</organism>
<dbReference type="EMBL" id="CP059732">
    <property type="protein sequence ID" value="QMW00372.1"/>
    <property type="molecule type" value="Genomic_DNA"/>
</dbReference>
<dbReference type="KEGG" id="sfol:H3H32_20405"/>
<dbReference type="Proteomes" id="UP000515369">
    <property type="component" value="Chromosome"/>
</dbReference>
<dbReference type="InterPro" id="IPR015943">
    <property type="entry name" value="WD40/YVTN_repeat-like_dom_sf"/>
</dbReference>
<feature type="chain" id="PRO_5028931812" evidence="1">
    <location>
        <begin position="23"/>
        <end position="374"/>
    </location>
</feature>
<evidence type="ECO:0000313" key="2">
    <source>
        <dbReference type="EMBL" id="QMW00372.1"/>
    </source>
</evidence>
<accession>A0A7G5GND0</accession>
<dbReference type="SUPFAM" id="SSF50998">
    <property type="entry name" value="Quinoprotein alcohol dehydrogenase-like"/>
    <property type="match status" value="1"/>
</dbReference>
<name>A0A7G5GND0_9BACT</name>
<dbReference type="AlphaFoldDB" id="A0A7G5GND0"/>